<proteinExistence type="predicted"/>
<dbReference type="EMBL" id="GBXM01087098">
    <property type="protein sequence ID" value="JAH21479.1"/>
    <property type="molecule type" value="Transcribed_RNA"/>
</dbReference>
<sequence length="47" mass="5561">MTVYNKRNIIKYPSCLIIPEKKRNQSQRLNGTLSQEFPYHCLSHPDV</sequence>
<protein>
    <submittedName>
        <fullName evidence="1">Uncharacterized protein</fullName>
    </submittedName>
</protein>
<reference evidence="1" key="1">
    <citation type="submission" date="2014-11" db="EMBL/GenBank/DDBJ databases">
        <authorList>
            <person name="Amaro Gonzalez C."/>
        </authorList>
    </citation>
    <scope>NUCLEOTIDE SEQUENCE</scope>
</reference>
<organism evidence="1">
    <name type="scientific">Anguilla anguilla</name>
    <name type="common">European freshwater eel</name>
    <name type="synonym">Muraena anguilla</name>
    <dbReference type="NCBI Taxonomy" id="7936"/>
    <lineage>
        <taxon>Eukaryota</taxon>
        <taxon>Metazoa</taxon>
        <taxon>Chordata</taxon>
        <taxon>Craniata</taxon>
        <taxon>Vertebrata</taxon>
        <taxon>Euteleostomi</taxon>
        <taxon>Actinopterygii</taxon>
        <taxon>Neopterygii</taxon>
        <taxon>Teleostei</taxon>
        <taxon>Anguilliformes</taxon>
        <taxon>Anguillidae</taxon>
        <taxon>Anguilla</taxon>
    </lineage>
</organism>
<dbReference type="AlphaFoldDB" id="A0A0E9QXA8"/>
<evidence type="ECO:0000313" key="1">
    <source>
        <dbReference type="EMBL" id="JAH21479.1"/>
    </source>
</evidence>
<reference evidence="1" key="2">
    <citation type="journal article" date="2015" name="Fish Shellfish Immunol.">
        <title>Early steps in the European eel (Anguilla anguilla)-Vibrio vulnificus interaction in the gills: Role of the RtxA13 toxin.</title>
        <authorList>
            <person name="Callol A."/>
            <person name="Pajuelo D."/>
            <person name="Ebbesson L."/>
            <person name="Teles M."/>
            <person name="MacKenzie S."/>
            <person name="Amaro C."/>
        </authorList>
    </citation>
    <scope>NUCLEOTIDE SEQUENCE</scope>
</reference>
<accession>A0A0E9QXA8</accession>
<name>A0A0E9QXA8_ANGAN</name>